<gene>
    <name evidence="2" type="ORF">H9754_05355</name>
</gene>
<dbReference type="PANTHER" id="PTHR48098">
    <property type="entry name" value="ENTEROCHELIN ESTERASE-RELATED"/>
    <property type="match status" value="1"/>
</dbReference>
<dbReference type="Gene3D" id="3.40.50.1820">
    <property type="entry name" value="alpha/beta hydrolase"/>
    <property type="match status" value="1"/>
</dbReference>
<dbReference type="InterPro" id="IPR029058">
    <property type="entry name" value="AB_hydrolase_fold"/>
</dbReference>
<reference evidence="2" key="1">
    <citation type="journal article" date="2021" name="PeerJ">
        <title>Extensive microbial diversity within the chicken gut microbiome revealed by metagenomics and culture.</title>
        <authorList>
            <person name="Gilroy R."/>
            <person name="Ravi A."/>
            <person name="Getino M."/>
            <person name="Pursley I."/>
            <person name="Horton D.L."/>
            <person name="Alikhan N.F."/>
            <person name="Baker D."/>
            <person name="Gharbi K."/>
            <person name="Hall N."/>
            <person name="Watson M."/>
            <person name="Adriaenssens E.M."/>
            <person name="Foster-Nyarko E."/>
            <person name="Jarju S."/>
            <person name="Secka A."/>
            <person name="Antonio M."/>
            <person name="Oren A."/>
            <person name="Chaudhuri R.R."/>
            <person name="La Ragione R."/>
            <person name="Hildebrand F."/>
            <person name="Pallen M.J."/>
        </authorList>
    </citation>
    <scope>NUCLEOTIDE SEQUENCE</scope>
    <source>
        <strain evidence="2">ChiSjej3B21-8574</strain>
    </source>
</reference>
<evidence type="ECO:0000313" key="3">
    <source>
        <dbReference type="Proteomes" id="UP000823904"/>
    </source>
</evidence>
<evidence type="ECO:0000313" key="2">
    <source>
        <dbReference type="EMBL" id="HJC49998.1"/>
    </source>
</evidence>
<sequence length="350" mass="40364">MSVRNQITMYEDKEMKFAKIKKTAVILMALTFLFTGCSGQKAGNDSTEDSTERAESSSADHQFPSELAEIPDEYMGEADQQGQLKDLYYDTYESKTYDQKTTKLRKHAVVYLPYGYSEDQQYNVFYLMHGGWSNENTYLGTPDHPEDFKNVLDHAIEDGKMQPMIVVCPTYNNESEDDSSDYSLALELTQNYHNELINDLIPAVEGTYSTYAKDTSEEGLRDSRDHRVFCGFSMGSVATWRTFEYCLDYFRYFMPSSGSLTTDGDYMASIVERSGHDWNDFFIFAASGTDDFAYSSFKQQINAMREEDVFHYADNETEGNLYFLEQEGGTHNGRYAEQYFYNGLCWIWNE</sequence>
<dbReference type="Proteomes" id="UP000823904">
    <property type="component" value="Unassembled WGS sequence"/>
</dbReference>
<dbReference type="SUPFAM" id="SSF53474">
    <property type="entry name" value="alpha/beta-Hydrolases"/>
    <property type="match status" value="1"/>
</dbReference>
<accession>A0A9D2PJF9</accession>
<organism evidence="2 3">
    <name type="scientific">Candidatus Anaerostipes avistercoris</name>
    <dbReference type="NCBI Taxonomy" id="2838462"/>
    <lineage>
        <taxon>Bacteria</taxon>
        <taxon>Bacillati</taxon>
        <taxon>Bacillota</taxon>
        <taxon>Clostridia</taxon>
        <taxon>Lachnospirales</taxon>
        <taxon>Lachnospiraceae</taxon>
        <taxon>Anaerostipes</taxon>
    </lineage>
</organism>
<feature type="region of interest" description="Disordered" evidence="1">
    <location>
        <begin position="40"/>
        <end position="62"/>
    </location>
</feature>
<dbReference type="Pfam" id="PF00756">
    <property type="entry name" value="Esterase"/>
    <property type="match status" value="1"/>
</dbReference>
<reference evidence="2" key="2">
    <citation type="submission" date="2021-04" db="EMBL/GenBank/DDBJ databases">
        <authorList>
            <person name="Gilroy R."/>
        </authorList>
    </citation>
    <scope>NUCLEOTIDE SEQUENCE</scope>
    <source>
        <strain evidence="2">ChiSjej3B21-8574</strain>
    </source>
</reference>
<proteinExistence type="predicted"/>
<dbReference type="PANTHER" id="PTHR48098:SF1">
    <property type="entry name" value="DIACYLGLYCEROL ACYLTRANSFERASE_MYCOLYLTRANSFERASE AG85A"/>
    <property type="match status" value="1"/>
</dbReference>
<protein>
    <recommendedName>
        <fullName evidence="4">Endo-1,4-beta-xylanase Y</fullName>
    </recommendedName>
</protein>
<name>A0A9D2PJF9_9FIRM</name>
<comment type="caution">
    <text evidence="2">The sequence shown here is derived from an EMBL/GenBank/DDBJ whole genome shotgun (WGS) entry which is preliminary data.</text>
</comment>
<evidence type="ECO:0008006" key="4">
    <source>
        <dbReference type="Google" id="ProtNLM"/>
    </source>
</evidence>
<dbReference type="AlphaFoldDB" id="A0A9D2PJF9"/>
<dbReference type="GO" id="GO:0016747">
    <property type="term" value="F:acyltransferase activity, transferring groups other than amino-acyl groups"/>
    <property type="evidence" value="ECO:0007669"/>
    <property type="project" value="TreeGrafter"/>
</dbReference>
<evidence type="ECO:0000256" key="1">
    <source>
        <dbReference type="SAM" id="MobiDB-lite"/>
    </source>
</evidence>
<dbReference type="EMBL" id="DWWD01000022">
    <property type="protein sequence ID" value="HJC49998.1"/>
    <property type="molecule type" value="Genomic_DNA"/>
</dbReference>
<dbReference type="InterPro" id="IPR050583">
    <property type="entry name" value="Mycobacterial_A85_antigen"/>
</dbReference>
<dbReference type="InterPro" id="IPR000801">
    <property type="entry name" value="Esterase-like"/>
</dbReference>